<protein>
    <submittedName>
        <fullName evidence="1">Uncharacterized protein</fullName>
    </submittedName>
</protein>
<reference evidence="1" key="1">
    <citation type="submission" date="2021-03" db="EMBL/GenBank/DDBJ databases">
        <authorList>
            <person name="Tran Van P."/>
        </authorList>
    </citation>
    <scope>NUCLEOTIDE SEQUENCE</scope>
</reference>
<proteinExistence type="predicted"/>
<comment type="caution">
    <text evidence="1">The sequence shown here is derived from an EMBL/GenBank/DDBJ whole genome shotgun (WGS) entry which is preliminary data.</text>
</comment>
<keyword evidence="2" id="KW-1185">Reference proteome</keyword>
<accession>A0ABN7NZK2</accession>
<evidence type="ECO:0000313" key="2">
    <source>
        <dbReference type="Proteomes" id="UP001153148"/>
    </source>
</evidence>
<evidence type="ECO:0000313" key="1">
    <source>
        <dbReference type="EMBL" id="CAG2060961.1"/>
    </source>
</evidence>
<gene>
    <name evidence="1" type="ORF">TPAB3V08_LOCUS7916</name>
</gene>
<sequence length="71" mass="8268">MAMAASGIMVSTRNAFKVLTGKPNWKRPLLRPIHRCEDNIRMDLKEIEFNEMDWIELAQDKDRLPKAGKKL</sequence>
<organism evidence="1 2">
    <name type="scientific">Timema podura</name>
    <name type="common">Walking stick</name>
    <dbReference type="NCBI Taxonomy" id="61482"/>
    <lineage>
        <taxon>Eukaryota</taxon>
        <taxon>Metazoa</taxon>
        <taxon>Ecdysozoa</taxon>
        <taxon>Arthropoda</taxon>
        <taxon>Hexapoda</taxon>
        <taxon>Insecta</taxon>
        <taxon>Pterygota</taxon>
        <taxon>Neoptera</taxon>
        <taxon>Polyneoptera</taxon>
        <taxon>Phasmatodea</taxon>
        <taxon>Timematodea</taxon>
        <taxon>Timematoidea</taxon>
        <taxon>Timematidae</taxon>
        <taxon>Timema</taxon>
    </lineage>
</organism>
<dbReference type="EMBL" id="CAJPIN010014150">
    <property type="protein sequence ID" value="CAG2060961.1"/>
    <property type="molecule type" value="Genomic_DNA"/>
</dbReference>
<dbReference type="Proteomes" id="UP001153148">
    <property type="component" value="Unassembled WGS sequence"/>
</dbReference>
<name>A0ABN7NZK2_TIMPD</name>